<evidence type="ECO:0008006" key="3">
    <source>
        <dbReference type="Google" id="ProtNLM"/>
    </source>
</evidence>
<proteinExistence type="predicted"/>
<dbReference type="GO" id="GO:0032259">
    <property type="term" value="P:methylation"/>
    <property type="evidence" value="ECO:0007669"/>
    <property type="project" value="InterPro"/>
</dbReference>
<sequence length="261" mass="30327">MGKLSKQQIKHQSELLDSIQNNPNDDQIETFYHNFNEQFIGDVTRNSAYFTPLDLAYDFALMSPTYGYVIDACAGIGHLSFAAKTRDYYQNNIKQLICIELNHKYTEIGKKLLPEADWYTGSIFDEELHKEIMSNYNIQKYDCLISNPPFGSYSMKPVPKEQRKWLKYTGSEFDMATIEIGHKLANNASYILPTQSCTFQASGHSYIKQHKENRKFNKLKKEINQPNLIQHWTSIDTAVYEQFKNTRVSVECLTVEVDEWT</sequence>
<dbReference type="KEGG" id="plon:Pla110_33170"/>
<organism evidence="1 2">
    <name type="scientific">Polystyrenella longa</name>
    <dbReference type="NCBI Taxonomy" id="2528007"/>
    <lineage>
        <taxon>Bacteria</taxon>
        <taxon>Pseudomonadati</taxon>
        <taxon>Planctomycetota</taxon>
        <taxon>Planctomycetia</taxon>
        <taxon>Planctomycetales</taxon>
        <taxon>Planctomycetaceae</taxon>
        <taxon>Polystyrenella</taxon>
    </lineage>
</organism>
<dbReference type="RefSeq" id="WP_144997034.1">
    <property type="nucleotide sequence ID" value="NZ_CP036281.1"/>
</dbReference>
<dbReference type="InterPro" id="IPR029063">
    <property type="entry name" value="SAM-dependent_MTases_sf"/>
</dbReference>
<reference evidence="1 2" key="1">
    <citation type="submission" date="2019-02" db="EMBL/GenBank/DDBJ databases">
        <title>Deep-cultivation of Planctomycetes and their phenomic and genomic characterization uncovers novel biology.</title>
        <authorList>
            <person name="Wiegand S."/>
            <person name="Jogler M."/>
            <person name="Boedeker C."/>
            <person name="Pinto D."/>
            <person name="Vollmers J."/>
            <person name="Rivas-Marin E."/>
            <person name="Kohn T."/>
            <person name="Peeters S.H."/>
            <person name="Heuer A."/>
            <person name="Rast P."/>
            <person name="Oberbeckmann S."/>
            <person name="Bunk B."/>
            <person name="Jeske O."/>
            <person name="Meyerdierks A."/>
            <person name="Storesund J.E."/>
            <person name="Kallscheuer N."/>
            <person name="Luecker S."/>
            <person name="Lage O.M."/>
            <person name="Pohl T."/>
            <person name="Merkel B.J."/>
            <person name="Hornburger P."/>
            <person name="Mueller R.-W."/>
            <person name="Bruemmer F."/>
            <person name="Labrenz M."/>
            <person name="Spormann A.M."/>
            <person name="Op den Camp H."/>
            <person name="Overmann J."/>
            <person name="Amann R."/>
            <person name="Jetten M.S.M."/>
            <person name="Mascher T."/>
            <person name="Medema M.H."/>
            <person name="Devos D.P."/>
            <person name="Kaster A.-K."/>
            <person name="Ovreas L."/>
            <person name="Rohde M."/>
            <person name="Galperin M.Y."/>
            <person name="Jogler C."/>
        </authorList>
    </citation>
    <scope>NUCLEOTIDE SEQUENCE [LARGE SCALE GENOMIC DNA]</scope>
    <source>
        <strain evidence="1 2">Pla110</strain>
    </source>
</reference>
<keyword evidence="2" id="KW-1185">Reference proteome</keyword>
<dbReference type="PROSITE" id="PS00092">
    <property type="entry name" value="N6_MTASE"/>
    <property type="match status" value="1"/>
</dbReference>
<dbReference type="GO" id="GO:0008168">
    <property type="term" value="F:methyltransferase activity"/>
    <property type="evidence" value="ECO:0007669"/>
    <property type="project" value="InterPro"/>
</dbReference>
<gene>
    <name evidence="1" type="ORF">Pla110_33170</name>
</gene>
<accession>A0A518CQT9</accession>
<evidence type="ECO:0000313" key="2">
    <source>
        <dbReference type="Proteomes" id="UP000317178"/>
    </source>
</evidence>
<dbReference type="InterPro" id="IPR002052">
    <property type="entry name" value="DNA_methylase_N6_adenine_CS"/>
</dbReference>
<dbReference type="Gene3D" id="3.40.50.150">
    <property type="entry name" value="Vaccinia Virus protein VP39"/>
    <property type="match status" value="1"/>
</dbReference>
<name>A0A518CQT9_9PLAN</name>
<protein>
    <recommendedName>
        <fullName evidence="3">Site-specific DNA-methyltransferase (adenine-specific)</fullName>
    </recommendedName>
</protein>
<dbReference type="SUPFAM" id="SSF53335">
    <property type="entry name" value="S-adenosyl-L-methionine-dependent methyltransferases"/>
    <property type="match status" value="1"/>
</dbReference>
<dbReference type="AlphaFoldDB" id="A0A518CQT9"/>
<evidence type="ECO:0000313" key="1">
    <source>
        <dbReference type="EMBL" id="QDU81575.1"/>
    </source>
</evidence>
<dbReference type="EMBL" id="CP036281">
    <property type="protein sequence ID" value="QDU81575.1"/>
    <property type="molecule type" value="Genomic_DNA"/>
</dbReference>
<dbReference type="OrthoDB" id="32195at2"/>
<dbReference type="Proteomes" id="UP000317178">
    <property type="component" value="Chromosome"/>
</dbReference>
<dbReference type="GO" id="GO:0003676">
    <property type="term" value="F:nucleic acid binding"/>
    <property type="evidence" value="ECO:0007669"/>
    <property type="project" value="InterPro"/>
</dbReference>